<dbReference type="GO" id="GO:0005886">
    <property type="term" value="C:plasma membrane"/>
    <property type="evidence" value="ECO:0007669"/>
    <property type="project" value="UniProtKB-SubCell"/>
</dbReference>
<dbReference type="AlphaFoldDB" id="A0A5D6W3H2"/>
<dbReference type="PANTHER" id="PTHR42865">
    <property type="entry name" value="PROTON/GLUTAMATE-ASPARTATE SYMPORTER"/>
    <property type="match status" value="1"/>
</dbReference>
<sequence>MKKMNLATQVLIAFIAGTILGIVFQKDILFLQPVGDIFLRLIQMIVVPLIFLSIIGGIANIGDVRKLRRIGSKILGFYVITTILSTIIGLVVANLMQPGKGFDTNMIVATGEPIKEAAPMTVGGTILSMIPANPLHALSEGNLIQVIIFAAFLGVVMTMLGDKVSTVKKFVDEGTQIMFTLTDLVMKTTPIGVFALAACSIGEYGTAIFSVLAMFILTHYVGAISVIVLLYLFIIKVIAKYPLTDFFRKIISIWLVAFSTTSSSGTLPVSLKVTEDEFHVKNELASFSLPLGATINMNGIAVYYAVTIIFVAQIYGIDLTLGQQAMFIFITTLISIGTPGIPASGIVLAVMLLNTMGLPATIMGMIVGIFRPIDMIHTALNVTGDVVSTLAVARLENMYDTPAETADMEILAPHVES</sequence>
<dbReference type="PRINTS" id="PR00173">
    <property type="entry name" value="EDTRNSPORT"/>
</dbReference>
<keyword evidence="4 8" id="KW-0812">Transmembrane</keyword>
<feature type="transmembrane region" description="Helical" evidence="8">
    <location>
        <begin position="324"/>
        <end position="341"/>
    </location>
</feature>
<dbReference type="RefSeq" id="WP_149171906.1">
    <property type="nucleotide sequence ID" value="NZ_VTOY01000009.1"/>
</dbReference>
<name>A0A5D6W3H2_9FIRM</name>
<evidence type="ECO:0000256" key="5">
    <source>
        <dbReference type="ARBA" id="ARBA00022847"/>
    </source>
</evidence>
<feature type="transmembrane region" description="Helical" evidence="8">
    <location>
        <begin position="251"/>
        <end position="271"/>
    </location>
</feature>
<dbReference type="PANTHER" id="PTHR42865:SF7">
    <property type="entry name" value="PROTON_GLUTAMATE-ASPARTATE SYMPORTER"/>
    <property type="match status" value="1"/>
</dbReference>
<evidence type="ECO:0000256" key="8">
    <source>
        <dbReference type="SAM" id="Phobius"/>
    </source>
</evidence>
<evidence type="ECO:0000313" key="10">
    <source>
        <dbReference type="Proteomes" id="UP000323646"/>
    </source>
</evidence>
<dbReference type="InterPro" id="IPR036458">
    <property type="entry name" value="Na:dicarbo_symporter_sf"/>
</dbReference>
<feature type="transmembrane region" description="Helical" evidence="8">
    <location>
        <begin position="347"/>
        <end position="370"/>
    </location>
</feature>
<dbReference type="PROSITE" id="PS00713">
    <property type="entry name" value="NA_DICARBOXYL_SYMP_1"/>
    <property type="match status" value="1"/>
</dbReference>
<keyword evidence="10" id="KW-1185">Reference proteome</keyword>
<comment type="caution">
    <text evidence="9">The sequence shown here is derived from an EMBL/GenBank/DDBJ whole genome shotgun (WGS) entry which is preliminary data.</text>
</comment>
<dbReference type="SUPFAM" id="SSF118215">
    <property type="entry name" value="Proton glutamate symport protein"/>
    <property type="match status" value="1"/>
</dbReference>
<dbReference type="GO" id="GO:0006835">
    <property type="term" value="P:dicarboxylic acid transport"/>
    <property type="evidence" value="ECO:0007669"/>
    <property type="project" value="TreeGrafter"/>
</dbReference>
<protein>
    <submittedName>
        <fullName evidence="9">Dicarboxylate/amino acid:cation symporter</fullName>
    </submittedName>
</protein>
<evidence type="ECO:0000256" key="3">
    <source>
        <dbReference type="ARBA" id="ARBA00022475"/>
    </source>
</evidence>
<feature type="transmembrane region" description="Helical" evidence="8">
    <location>
        <begin position="74"/>
        <end position="96"/>
    </location>
</feature>
<keyword evidence="2" id="KW-0813">Transport</keyword>
<dbReference type="Proteomes" id="UP000323646">
    <property type="component" value="Unassembled WGS sequence"/>
</dbReference>
<evidence type="ECO:0000256" key="6">
    <source>
        <dbReference type="ARBA" id="ARBA00022989"/>
    </source>
</evidence>
<keyword evidence="6 8" id="KW-1133">Transmembrane helix</keyword>
<feature type="transmembrane region" description="Helical" evidence="8">
    <location>
        <begin position="37"/>
        <end position="62"/>
    </location>
</feature>
<accession>A0A5D6W3H2</accession>
<dbReference type="EMBL" id="VTOY01000009">
    <property type="protein sequence ID" value="TYZ21395.1"/>
    <property type="molecule type" value="Genomic_DNA"/>
</dbReference>
<feature type="transmembrane region" description="Helical" evidence="8">
    <location>
        <begin position="220"/>
        <end position="239"/>
    </location>
</feature>
<gene>
    <name evidence="9" type="ORF">FZ040_10295</name>
</gene>
<keyword evidence="7 8" id="KW-0472">Membrane</keyword>
<feature type="transmembrane region" description="Helical" evidence="8">
    <location>
        <begin position="143"/>
        <end position="160"/>
    </location>
</feature>
<evidence type="ECO:0000256" key="1">
    <source>
        <dbReference type="ARBA" id="ARBA00004651"/>
    </source>
</evidence>
<evidence type="ECO:0000313" key="9">
    <source>
        <dbReference type="EMBL" id="TYZ21395.1"/>
    </source>
</evidence>
<dbReference type="InterPro" id="IPR001991">
    <property type="entry name" value="Na-dicarboxylate_symporter"/>
</dbReference>
<evidence type="ECO:0000256" key="7">
    <source>
        <dbReference type="ARBA" id="ARBA00023136"/>
    </source>
</evidence>
<feature type="transmembrane region" description="Helical" evidence="8">
    <location>
        <begin position="191"/>
        <end position="214"/>
    </location>
</feature>
<keyword evidence="5" id="KW-0769">Symport</keyword>
<comment type="subcellular location">
    <subcellularLocation>
        <location evidence="1">Cell membrane</location>
        <topology evidence="1">Multi-pass membrane protein</topology>
    </subcellularLocation>
</comment>
<reference evidence="9 10" key="1">
    <citation type="submission" date="2019-08" db="EMBL/GenBank/DDBJ databases">
        <title>Selenomonas sp. mPRGC5 and Selenomonas sp. mPRGC8 isolated from ruminal fluid of dairy goat (Capra hircus).</title>
        <authorList>
            <person name="Poothong S."/>
            <person name="Nuengjamnong C."/>
            <person name="Tanasupawat S."/>
        </authorList>
    </citation>
    <scope>NUCLEOTIDE SEQUENCE [LARGE SCALE GENOMIC DNA]</scope>
    <source>
        <strain evidence="10">mPRGC5</strain>
    </source>
</reference>
<dbReference type="InterPro" id="IPR018107">
    <property type="entry name" value="Na-dicarboxylate_symporter_CS"/>
</dbReference>
<proteinExistence type="predicted"/>
<evidence type="ECO:0000256" key="2">
    <source>
        <dbReference type="ARBA" id="ARBA00022448"/>
    </source>
</evidence>
<feature type="transmembrane region" description="Helical" evidence="8">
    <location>
        <begin position="291"/>
        <end position="312"/>
    </location>
</feature>
<dbReference type="GO" id="GO:0015293">
    <property type="term" value="F:symporter activity"/>
    <property type="evidence" value="ECO:0007669"/>
    <property type="project" value="UniProtKB-KW"/>
</dbReference>
<dbReference type="Pfam" id="PF00375">
    <property type="entry name" value="SDF"/>
    <property type="match status" value="1"/>
</dbReference>
<keyword evidence="3" id="KW-1003">Cell membrane</keyword>
<organism evidence="9 10">
    <name type="scientific">Selenomonas ruminis</name>
    <dbReference type="NCBI Taxonomy" id="2593411"/>
    <lineage>
        <taxon>Bacteria</taxon>
        <taxon>Bacillati</taxon>
        <taxon>Bacillota</taxon>
        <taxon>Negativicutes</taxon>
        <taxon>Selenomonadales</taxon>
        <taxon>Selenomonadaceae</taxon>
        <taxon>Selenomonas</taxon>
    </lineage>
</organism>
<dbReference type="OrthoDB" id="9768885at2"/>
<dbReference type="Gene3D" id="1.10.3860.10">
    <property type="entry name" value="Sodium:dicarboxylate symporter"/>
    <property type="match status" value="1"/>
</dbReference>
<evidence type="ECO:0000256" key="4">
    <source>
        <dbReference type="ARBA" id="ARBA00022692"/>
    </source>
</evidence>